<dbReference type="PANTHER" id="PTHR30477:SF13">
    <property type="entry name" value="IRON TRANSPORT SYSTEM MEMBRANE PROTEIN HI_0360-RELATED"/>
    <property type="match status" value="1"/>
</dbReference>
<dbReference type="PANTHER" id="PTHR30477">
    <property type="entry name" value="ABC-TRANSPORTER METAL-BINDING PROTEIN"/>
    <property type="match status" value="1"/>
</dbReference>
<dbReference type="AlphaFoldDB" id="A0A8B2VDB0"/>
<dbReference type="EMBL" id="MVCE01000004">
    <property type="protein sequence ID" value="PGF33144.1"/>
    <property type="molecule type" value="Genomic_DNA"/>
</dbReference>
<dbReference type="GO" id="GO:0010043">
    <property type="term" value="P:response to zinc ion"/>
    <property type="evidence" value="ECO:0007669"/>
    <property type="project" value="TreeGrafter"/>
</dbReference>
<evidence type="ECO:0000256" key="4">
    <source>
        <dbReference type="ARBA" id="ARBA00022989"/>
    </source>
</evidence>
<proteinExistence type="inferred from homology"/>
<dbReference type="GO" id="GO:0043190">
    <property type="term" value="C:ATP-binding cassette (ABC) transporter complex"/>
    <property type="evidence" value="ECO:0007669"/>
    <property type="project" value="InterPro"/>
</dbReference>
<organism evidence="7 8">
    <name type="scientific">Cutibacterium acnes</name>
    <name type="common">Propionibacterium acnes</name>
    <dbReference type="NCBI Taxonomy" id="1747"/>
    <lineage>
        <taxon>Bacteria</taxon>
        <taxon>Bacillati</taxon>
        <taxon>Actinomycetota</taxon>
        <taxon>Actinomycetes</taxon>
        <taxon>Propionibacteriales</taxon>
        <taxon>Propionibacteriaceae</taxon>
        <taxon>Cutibacterium</taxon>
    </lineage>
</organism>
<dbReference type="GeneID" id="92857488"/>
<dbReference type="Gene3D" id="1.10.3470.10">
    <property type="entry name" value="ABC transporter involved in vitamin B12 uptake, BtuC"/>
    <property type="match status" value="1"/>
</dbReference>
<accession>A0A8B2VDB0</accession>
<name>A0A8B2VDB0_CUTAC</name>
<keyword evidence="6" id="KW-0813">Transport</keyword>
<dbReference type="Pfam" id="PF00950">
    <property type="entry name" value="ABC-3"/>
    <property type="match status" value="1"/>
</dbReference>
<dbReference type="Proteomes" id="UP000226191">
    <property type="component" value="Unassembled WGS sequence"/>
</dbReference>
<dbReference type="InterPro" id="IPR001626">
    <property type="entry name" value="ABC_TroCD"/>
</dbReference>
<evidence type="ECO:0000313" key="8">
    <source>
        <dbReference type="Proteomes" id="UP000226191"/>
    </source>
</evidence>
<reference evidence="7 8" key="1">
    <citation type="submission" date="2017-02" db="EMBL/GenBank/DDBJ databases">
        <title>Prevalence of linear plasmids in Cutibacterium acnes isolates obtained from cancerous prostatic tissue.</title>
        <authorList>
            <person name="Davidsson S."/>
            <person name="Bruggemann H."/>
        </authorList>
    </citation>
    <scope>NUCLEOTIDE SEQUENCE [LARGE SCALE GENOMIC DNA]</scope>
    <source>
        <strain evidence="7 8">11-78</strain>
    </source>
</reference>
<evidence type="ECO:0000256" key="1">
    <source>
        <dbReference type="ARBA" id="ARBA00004141"/>
    </source>
</evidence>
<evidence type="ECO:0000256" key="2">
    <source>
        <dbReference type="ARBA" id="ARBA00008034"/>
    </source>
</evidence>
<comment type="caution">
    <text evidence="7">The sequence shown here is derived from an EMBL/GenBank/DDBJ whole genome shotgun (WGS) entry which is preliminary data.</text>
</comment>
<comment type="similarity">
    <text evidence="2 6">Belongs to the ABC-3 integral membrane protein family.</text>
</comment>
<keyword evidence="3 6" id="KW-0812">Transmembrane</keyword>
<protein>
    <submittedName>
        <fullName evidence="7">Anchored repeat-type ABC transporter permease subunit</fullName>
    </submittedName>
</protein>
<evidence type="ECO:0000256" key="5">
    <source>
        <dbReference type="ARBA" id="ARBA00023136"/>
    </source>
</evidence>
<keyword evidence="5" id="KW-0472">Membrane</keyword>
<evidence type="ECO:0000256" key="3">
    <source>
        <dbReference type="ARBA" id="ARBA00022692"/>
    </source>
</evidence>
<evidence type="ECO:0000313" key="7">
    <source>
        <dbReference type="EMBL" id="PGF33144.1"/>
    </source>
</evidence>
<keyword evidence="4" id="KW-1133">Transmembrane helix</keyword>
<dbReference type="InterPro" id="IPR037294">
    <property type="entry name" value="ABC_BtuC-like"/>
</dbReference>
<dbReference type="InterPro" id="IPR022392">
    <property type="entry name" value="Anch_rpt-typ_ABC_trnsprt_perm"/>
</dbReference>
<sequence length="312" mass="32658">MLSPLDFLSDLTNPLLSFLPKALLVALVCSVVAGVIGSHVVLRGMAFIGDAVAHSVFPGLAVAFLMQGSLLLGGSIAGLTTAILVAVVSQNRRLKEDSVIGILFVGAFALGIVIISRAPGYSGSLQQFLFGSITGITDDDIVMVCVAGALVLALEWAVHKELVTVGLDRETARASDLPVFALDLLLYVLVTMTVVISVQVIGNVLVLALLVTPAATARLLTDRLGQMMVLAPVIGGFSALVGLYLSWSIDLPAGGTIVLVATAVFLACWLVAPRGLLALRLDCTAPHHRHARVADDTHRAHLEVGLHVTDPQ</sequence>
<comment type="subcellular location">
    <subcellularLocation>
        <location evidence="6">Cell membrane</location>
        <topology evidence="6">Multi-pass membrane protein</topology>
    </subcellularLocation>
    <subcellularLocation>
        <location evidence="1">Membrane</location>
        <topology evidence="1">Multi-pass membrane protein</topology>
    </subcellularLocation>
</comment>
<gene>
    <name evidence="7" type="ORF">B1B09_09465</name>
</gene>
<dbReference type="RefSeq" id="WP_002516992.1">
    <property type="nucleotide sequence ID" value="NZ_AP019664.1"/>
</dbReference>
<dbReference type="CDD" id="cd06550">
    <property type="entry name" value="TM_ABC_iron-siderophores_like"/>
    <property type="match status" value="1"/>
</dbReference>
<dbReference type="NCBIfam" id="TIGR03770">
    <property type="entry name" value="anch_rpt_perm"/>
    <property type="match status" value="1"/>
</dbReference>
<dbReference type="SUPFAM" id="SSF81345">
    <property type="entry name" value="ABC transporter involved in vitamin B12 uptake, BtuC"/>
    <property type="match status" value="1"/>
</dbReference>
<dbReference type="GO" id="GO:0055085">
    <property type="term" value="P:transmembrane transport"/>
    <property type="evidence" value="ECO:0007669"/>
    <property type="project" value="InterPro"/>
</dbReference>
<evidence type="ECO:0000256" key="6">
    <source>
        <dbReference type="RuleBase" id="RU003943"/>
    </source>
</evidence>